<proteinExistence type="predicted"/>
<gene>
    <name evidence="1" type="ORF">B0J15DRAFT_246130</name>
</gene>
<accession>A0A9P9R4U8</accession>
<organism evidence="1 2">
    <name type="scientific">Fusarium solani</name>
    <name type="common">Filamentous fungus</name>
    <dbReference type="NCBI Taxonomy" id="169388"/>
    <lineage>
        <taxon>Eukaryota</taxon>
        <taxon>Fungi</taxon>
        <taxon>Dikarya</taxon>
        <taxon>Ascomycota</taxon>
        <taxon>Pezizomycotina</taxon>
        <taxon>Sordariomycetes</taxon>
        <taxon>Hypocreomycetidae</taxon>
        <taxon>Hypocreales</taxon>
        <taxon>Nectriaceae</taxon>
        <taxon>Fusarium</taxon>
        <taxon>Fusarium solani species complex</taxon>
    </lineage>
</organism>
<comment type="caution">
    <text evidence="1">The sequence shown here is derived from an EMBL/GenBank/DDBJ whole genome shotgun (WGS) entry which is preliminary data.</text>
</comment>
<evidence type="ECO:0000313" key="2">
    <source>
        <dbReference type="Proteomes" id="UP000736672"/>
    </source>
</evidence>
<dbReference type="EMBL" id="JAGTJS010000006">
    <property type="protein sequence ID" value="KAH7266393.1"/>
    <property type="molecule type" value="Genomic_DNA"/>
</dbReference>
<keyword evidence="2" id="KW-1185">Reference proteome</keyword>
<dbReference type="Proteomes" id="UP000736672">
    <property type="component" value="Unassembled WGS sequence"/>
</dbReference>
<dbReference type="OrthoDB" id="4657524at2759"/>
<protein>
    <submittedName>
        <fullName evidence="1">Uncharacterized protein</fullName>
    </submittedName>
</protein>
<dbReference type="AlphaFoldDB" id="A0A9P9R4U8"/>
<evidence type="ECO:0000313" key="1">
    <source>
        <dbReference type="EMBL" id="KAH7266393.1"/>
    </source>
</evidence>
<sequence>MTTCGLFFHLPFCSDLRHGYPCYEWTGMILESLSSSAMAWELVSKAEESTNWVGEPIVEPVPGDRVLIGTFDCTGSTLERPVRYMSFQATGVSGWSLKYIQAGVGNNWQDGVGVFVHLCA</sequence>
<reference evidence="1" key="1">
    <citation type="journal article" date="2021" name="Nat. Commun.">
        <title>Genetic determinants of endophytism in the Arabidopsis root mycobiome.</title>
        <authorList>
            <person name="Mesny F."/>
            <person name="Miyauchi S."/>
            <person name="Thiergart T."/>
            <person name="Pickel B."/>
            <person name="Atanasova L."/>
            <person name="Karlsson M."/>
            <person name="Huettel B."/>
            <person name="Barry K.W."/>
            <person name="Haridas S."/>
            <person name="Chen C."/>
            <person name="Bauer D."/>
            <person name="Andreopoulos W."/>
            <person name="Pangilinan J."/>
            <person name="LaButti K."/>
            <person name="Riley R."/>
            <person name="Lipzen A."/>
            <person name="Clum A."/>
            <person name="Drula E."/>
            <person name="Henrissat B."/>
            <person name="Kohler A."/>
            <person name="Grigoriev I.V."/>
            <person name="Martin F.M."/>
            <person name="Hacquard S."/>
        </authorList>
    </citation>
    <scope>NUCLEOTIDE SEQUENCE</scope>
    <source>
        <strain evidence="1">FSSC 5 MPI-SDFR-AT-0091</strain>
    </source>
</reference>
<name>A0A9P9R4U8_FUSSL</name>